<name>A0ABR3D933_NEUIN</name>
<organism evidence="1 2">
    <name type="scientific">Neurospora intermedia</name>
    <dbReference type="NCBI Taxonomy" id="5142"/>
    <lineage>
        <taxon>Eukaryota</taxon>
        <taxon>Fungi</taxon>
        <taxon>Dikarya</taxon>
        <taxon>Ascomycota</taxon>
        <taxon>Pezizomycotina</taxon>
        <taxon>Sordariomycetes</taxon>
        <taxon>Sordariomycetidae</taxon>
        <taxon>Sordariales</taxon>
        <taxon>Sordariaceae</taxon>
        <taxon>Neurospora</taxon>
    </lineage>
</organism>
<dbReference type="Proteomes" id="UP001451303">
    <property type="component" value="Unassembled WGS sequence"/>
</dbReference>
<accession>A0ABR3D933</accession>
<reference evidence="1 2" key="1">
    <citation type="submission" date="2023-09" db="EMBL/GenBank/DDBJ databases">
        <title>Multi-omics analysis of a traditional fermented food reveals byproduct-associated fungal strains for waste-to-food upcycling.</title>
        <authorList>
            <consortium name="Lawrence Berkeley National Laboratory"/>
            <person name="Rekdal V.M."/>
            <person name="Villalobos-Escobedo J.M."/>
            <person name="Rodriguez-Valeron N."/>
            <person name="Garcia M.O."/>
            <person name="Vasquez D.P."/>
            <person name="Damayanti I."/>
            <person name="Sorensen P.M."/>
            <person name="Baidoo E.E."/>
            <person name="De Carvalho A.C."/>
            <person name="Riley R."/>
            <person name="Lipzen A."/>
            <person name="He G."/>
            <person name="Yan M."/>
            <person name="Haridas S."/>
            <person name="Daum C."/>
            <person name="Yoshinaga Y."/>
            <person name="Ng V."/>
            <person name="Grigoriev I.V."/>
            <person name="Munk R."/>
            <person name="Nuraida L."/>
            <person name="Wijaya C.H."/>
            <person name="Morales P.-C."/>
            <person name="Keasling J.D."/>
        </authorList>
    </citation>
    <scope>NUCLEOTIDE SEQUENCE [LARGE SCALE GENOMIC DNA]</scope>
    <source>
        <strain evidence="1 2">FGSC 2613</strain>
    </source>
</reference>
<gene>
    <name evidence="1" type="ORF">QR685DRAFT_573397</name>
</gene>
<evidence type="ECO:0000313" key="2">
    <source>
        <dbReference type="Proteomes" id="UP001451303"/>
    </source>
</evidence>
<comment type="caution">
    <text evidence="1">The sequence shown here is derived from an EMBL/GenBank/DDBJ whole genome shotgun (WGS) entry which is preliminary data.</text>
</comment>
<proteinExistence type="predicted"/>
<keyword evidence="2" id="KW-1185">Reference proteome</keyword>
<sequence>MLPSWTIHYAPLAKPPVSVNFQGPSDMRPSTQLHRHFAAITCVFLCTPEKLECGCVTLSTSIITRVGVRGGFRFLDSVDGSSAVRFSSQLFGFAGLKRTYVAVSLLCLKEDYSLIWMWLLSQSIASKWPVMASFIHHDDTHGVWIANWPNSDSGHLVSYEPKHFGRLRCG</sequence>
<protein>
    <submittedName>
        <fullName evidence="1">Uncharacterized protein</fullName>
    </submittedName>
</protein>
<evidence type="ECO:0000313" key="1">
    <source>
        <dbReference type="EMBL" id="KAL0469180.1"/>
    </source>
</evidence>
<dbReference type="EMBL" id="JAVLET010000006">
    <property type="protein sequence ID" value="KAL0469180.1"/>
    <property type="molecule type" value="Genomic_DNA"/>
</dbReference>